<dbReference type="Pfam" id="PF19929">
    <property type="entry name" value="DUF6392"/>
    <property type="match status" value="1"/>
</dbReference>
<proteinExistence type="predicted"/>
<name>A0A411MCE3_9PSED</name>
<dbReference type="Proteomes" id="UP000291130">
    <property type="component" value="Chromosome"/>
</dbReference>
<dbReference type="AlphaFoldDB" id="A0A411MCE3"/>
<dbReference type="OrthoDB" id="7029641at2"/>
<organism evidence="1 2">
    <name type="scientific">Pseudomonas tructae</name>
    <dbReference type="NCBI Taxonomy" id="2518644"/>
    <lineage>
        <taxon>Bacteria</taxon>
        <taxon>Pseudomonadati</taxon>
        <taxon>Pseudomonadota</taxon>
        <taxon>Gammaproteobacteria</taxon>
        <taxon>Pseudomonadales</taxon>
        <taxon>Pseudomonadaceae</taxon>
        <taxon>Pseudomonas</taxon>
    </lineage>
</organism>
<reference evidence="1 2" key="1">
    <citation type="submission" date="2019-02" db="EMBL/GenBank/DDBJ databases">
        <title>Complete genome sequence of Pseudomonas sp. SNU WT1 isolated from rainbow trout.</title>
        <authorList>
            <person name="Oh W.T."/>
            <person name="Park S.C."/>
        </authorList>
    </citation>
    <scope>NUCLEOTIDE SEQUENCE [LARGE SCALE GENOMIC DNA]</scope>
    <source>
        <strain evidence="1 2">SNU WT1</strain>
    </source>
</reference>
<evidence type="ECO:0008006" key="3">
    <source>
        <dbReference type="Google" id="ProtNLM"/>
    </source>
</evidence>
<keyword evidence="2" id="KW-1185">Reference proteome</keyword>
<dbReference type="KEGG" id="ptk:EXN22_01135"/>
<dbReference type="EMBL" id="CP035952">
    <property type="protein sequence ID" value="QBF24349.1"/>
    <property type="molecule type" value="Genomic_DNA"/>
</dbReference>
<evidence type="ECO:0000313" key="1">
    <source>
        <dbReference type="EMBL" id="QBF24349.1"/>
    </source>
</evidence>
<evidence type="ECO:0000313" key="2">
    <source>
        <dbReference type="Proteomes" id="UP000291130"/>
    </source>
</evidence>
<protein>
    <recommendedName>
        <fullName evidence="3">Pyocin immunity protein</fullName>
    </recommendedName>
</protein>
<dbReference type="RefSeq" id="WP_130262067.1">
    <property type="nucleotide sequence ID" value="NZ_CP035952.1"/>
</dbReference>
<accession>A0A411MCE3</accession>
<dbReference type="InterPro" id="IPR045657">
    <property type="entry name" value="DUF6392"/>
</dbReference>
<sequence>MIKLTVHEWIARLGTHRDELVDQGILPDRPLDYLFYGHDTLSVVVEPGLELGFSASPEVLSCIHVTILSTLSNELPYSGELPERLQDVLTQKAVGRAPYRSQPAVRMPLPLGETGGWDAFIYDGTRSPSVSVMLQYTNDLNVCDMAFFQGKVNLQRTSN</sequence>
<gene>
    <name evidence="1" type="ORF">EXN22_01135</name>
</gene>